<dbReference type="PROSITE" id="PS50005">
    <property type="entry name" value="TPR"/>
    <property type="match status" value="1"/>
</dbReference>
<feature type="compositionally biased region" description="Low complexity" evidence="2">
    <location>
        <begin position="577"/>
        <end position="586"/>
    </location>
</feature>
<dbReference type="InterPro" id="IPR011990">
    <property type="entry name" value="TPR-like_helical_dom_sf"/>
</dbReference>
<dbReference type="InterPro" id="IPR036465">
    <property type="entry name" value="vWFA_dom_sf"/>
</dbReference>
<evidence type="ECO:0000256" key="1">
    <source>
        <dbReference type="PROSITE-ProRule" id="PRU00339"/>
    </source>
</evidence>
<evidence type="ECO:0000313" key="6">
    <source>
        <dbReference type="Proteomes" id="UP000291106"/>
    </source>
</evidence>
<dbReference type="Proteomes" id="UP000291106">
    <property type="component" value="Chromosome"/>
</dbReference>
<dbReference type="InterPro" id="IPR019734">
    <property type="entry name" value="TPR_rpt"/>
</dbReference>
<protein>
    <submittedName>
        <fullName evidence="5">VWA domain-containing protein</fullName>
    </submittedName>
</protein>
<evidence type="ECO:0000259" key="4">
    <source>
        <dbReference type="PROSITE" id="PS50234"/>
    </source>
</evidence>
<dbReference type="OrthoDB" id="9807628at2"/>
<dbReference type="PROSITE" id="PS50234">
    <property type="entry name" value="VWFA"/>
    <property type="match status" value="1"/>
</dbReference>
<feature type="compositionally biased region" description="Acidic residues" evidence="2">
    <location>
        <begin position="531"/>
        <end position="540"/>
    </location>
</feature>
<keyword evidence="1" id="KW-0802">TPR repeat</keyword>
<dbReference type="SMART" id="SM00327">
    <property type="entry name" value="VWA"/>
    <property type="match status" value="1"/>
</dbReference>
<organism evidence="5 6">
    <name type="scientific">Shewanella maritima</name>
    <dbReference type="NCBI Taxonomy" id="2520507"/>
    <lineage>
        <taxon>Bacteria</taxon>
        <taxon>Pseudomonadati</taxon>
        <taxon>Pseudomonadota</taxon>
        <taxon>Gammaproteobacteria</taxon>
        <taxon>Alteromonadales</taxon>
        <taxon>Shewanellaceae</taxon>
        <taxon>Shewanella</taxon>
    </lineage>
</organism>
<feature type="compositionally biased region" description="Low complexity" evidence="2">
    <location>
        <begin position="454"/>
        <end position="530"/>
    </location>
</feature>
<feature type="region of interest" description="Disordered" evidence="2">
    <location>
        <begin position="454"/>
        <end position="643"/>
    </location>
</feature>
<dbReference type="PANTHER" id="PTHR22550">
    <property type="entry name" value="SPORE GERMINATION PROTEIN"/>
    <property type="match status" value="1"/>
</dbReference>
<dbReference type="InterPro" id="IPR002035">
    <property type="entry name" value="VWF_A"/>
</dbReference>
<gene>
    <name evidence="5" type="ORF">EXU30_16475</name>
</gene>
<dbReference type="SUPFAM" id="SSF53300">
    <property type="entry name" value="vWA-like"/>
    <property type="match status" value="1"/>
</dbReference>
<keyword evidence="6" id="KW-1185">Reference proteome</keyword>
<keyword evidence="3" id="KW-0472">Membrane</keyword>
<sequence length="688" mass="75945">MIHFIRPEWLWALIPAIAVFIYVSKAVATSSAWDNYIAPHLTQTLIGDNKLETRKPKWLMLATWIIAIVALSGPAVTKQSLPVFAKEQGRVIVLDMSLSMYANDLSPNRLSHLRFRATDLVDALNEGDTGLIAYAGDAFVISPLTQDKGTILNLLPTLAPEIMPVRGSNLAAALEQAQALLQQGGHQKGDIIVLTDGVSSNQFDDAYNSLQSPYRLSIMAIGTEHGSPIKLPDGQFLRDSTNEVVVAKTDFSLLNKLAQHNRGILVPMQADGSDISTIKDWLDTGGEASETEFSGEAWEDLGPYIALLLLLPLAINFRQRLFQLSLPLATATLLSTSLFISHDAQASLWDDLWQTRDQQAQQAFDAEDYQQAADKFSSSNWQASSQYKAGNYEQALSLFEQDSSANGLYNQGNSLMQLGKYADAIGRYEQALKQQADFAQAQQNLELAKSLLEQQQASDDQQSSDGGDNQEQSDGDQQNQQNGQNQDNQSQSDQSQSDQQQQGQDQQSQQQGQDQQSQQQQSEQNQSQQSDNDEQSDEQSGDAQQSNESQANNEQQTGSSTGSQKSGSQGANEQTDNEAQMQANAEQQDDSQSKQQSANQTQSEQSESEQQAAQSTQANAQQAEMNEDGEKQAAVSPIIADENAMPAEMERALRAVSEDPQVLIRNKMQLEYQKRRQNRQLPKETQQW</sequence>
<dbReference type="EMBL" id="CP036200">
    <property type="protein sequence ID" value="QBF84089.1"/>
    <property type="molecule type" value="Genomic_DNA"/>
</dbReference>
<dbReference type="SMART" id="SM00028">
    <property type="entry name" value="TPR"/>
    <property type="match status" value="1"/>
</dbReference>
<dbReference type="KEGG" id="smai:EXU30_16475"/>
<evidence type="ECO:0000313" key="5">
    <source>
        <dbReference type="EMBL" id="QBF84089.1"/>
    </source>
</evidence>
<dbReference type="Gene3D" id="1.25.40.10">
    <property type="entry name" value="Tetratricopeptide repeat domain"/>
    <property type="match status" value="1"/>
</dbReference>
<accession>A0A411PKN4</accession>
<dbReference type="RefSeq" id="WP_130601851.1">
    <property type="nucleotide sequence ID" value="NZ_CP036200.1"/>
</dbReference>
<reference evidence="5 6" key="1">
    <citation type="submission" date="2019-02" db="EMBL/GenBank/DDBJ databases">
        <title>Shewanella sp. D4-2 isolated from Dokdo Island.</title>
        <authorList>
            <person name="Baek K."/>
        </authorList>
    </citation>
    <scope>NUCLEOTIDE SEQUENCE [LARGE SCALE GENOMIC DNA]</scope>
    <source>
        <strain evidence="5 6">D4-2</strain>
    </source>
</reference>
<dbReference type="InterPro" id="IPR050768">
    <property type="entry name" value="UPF0353/GerABKA_families"/>
</dbReference>
<evidence type="ECO:0000256" key="3">
    <source>
        <dbReference type="SAM" id="Phobius"/>
    </source>
</evidence>
<proteinExistence type="predicted"/>
<feature type="transmembrane region" description="Helical" evidence="3">
    <location>
        <begin position="58"/>
        <end position="76"/>
    </location>
</feature>
<evidence type="ECO:0000256" key="2">
    <source>
        <dbReference type="SAM" id="MobiDB-lite"/>
    </source>
</evidence>
<dbReference type="AlphaFoldDB" id="A0A411PKN4"/>
<dbReference type="SUPFAM" id="SSF48452">
    <property type="entry name" value="TPR-like"/>
    <property type="match status" value="1"/>
</dbReference>
<feature type="compositionally biased region" description="Low complexity" evidence="2">
    <location>
        <begin position="541"/>
        <end position="570"/>
    </location>
</feature>
<dbReference type="Gene3D" id="3.40.50.410">
    <property type="entry name" value="von Willebrand factor, type A domain"/>
    <property type="match status" value="1"/>
</dbReference>
<keyword evidence="3" id="KW-0812">Transmembrane</keyword>
<feature type="compositionally biased region" description="Low complexity" evidence="2">
    <location>
        <begin position="593"/>
        <end position="624"/>
    </location>
</feature>
<feature type="repeat" description="TPR" evidence="1">
    <location>
        <begin position="405"/>
        <end position="438"/>
    </location>
</feature>
<name>A0A411PKN4_9GAMM</name>
<feature type="domain" description="VWFA" evidence="4">
    <location>
        <begin position="89"/>
        <end position="282"/>
    </location>
</feature>
<keyword evidence="3" id="KW-1133">Transmembrane helix</keyword>
<dbReference type="Pfam" id="PF13519">
    <property type="entry name" value="VWA_2"/>
    <property type="match status" value="1"/>
</dbReference>
<dbReference type="PANTHER" id="PTHR22550:SF14">
    <property type="entry name" value="VWFA DOMAIN-CONTAINING PROTEIN"/>
    <property type="match status" value="1"/>
</dbReference>